<dbReference type="RefSeq" id="WP_020893567.1">
    <property type="nucleotide sequence ID" value="NZ_BJYV01000048.1"/>
</dbReference>
<protein>
    <submittedName>
        <fullName evidence="1">DUF2279 domain-containing protein</fullName>
    </submittedName>
</protein>
<comment type="caution">
    <text evidence="1">The sequence shown here is derived from an EMBL/GenBank/DDBJ whole genome shotgun (WGS) entry which is preliminary data.</text>
</comment>
<accession>A0A512CJ08</accession>
<keyword evidence="2" id="KW-1185">Reference proteome</keyword>
<dbReference type="InterPro" id="IPR018736">
    <property type="entry name" value="DUF2279_periplasmic_lipo"/>
</dbReference>
<evidence type="ECO:0000313" key="2">
    <source>
        <dbReference type="Proteomes" id="UP000321301"/>
    </source>
</evidence>
<reference evidence="1 2" key="1">
    <citation type="submission" date="2019-07" db="EMBL/GenBank/DDBJ databases">
        <title>Whole genome shotgun sequence of Cyclobacterium qasimii NBRC 106168.</title>
        <authorList>
            <person name="Hosoyama A."/>
            <person name="Uohara A."/>
            <person name="Ohji S."/>
            <person name="Ichikawa N."/>
        </authorList>
    </citation>
    <scope>NUCLEOTIDE SEQUENCE [LARGE SCALE GENOMIC DNA]</scope>
    <source>
        <strain evidence="1 2">NBRC 106168</strain>
    </source>
</reference>
<organism evidence="1 2">
    <name type="scientific">Cyclobacterium qasimii</name>
    <dbReference type="NCBI Taxonomy" id="1350429"/>
    <lineage>
        <taxon>Bacteria</taxon>
        <taxon>Pseudomonadati</taxon>
        <taxon>Bacteroidota</taxon>
        <taxon>Cytophagia</taxon>
        <taxon>Cytophagales</taxon>
        <taxon>Cyclobacteriaceae</taxon>
        <taxon>Cyclobacterium</taxon>
    </lineage>
</organism>
<evidence type="ECO:0000313" key="1">
    <source>
        <dbReference type="EMBL" id="GEO24202.1"/>
    </source>
</evidence>
<dbReference type="EMBL" id="BJYV01000048">
    <property type="protein sequence ID" value="GEO24202.1"/>
    <property type="molecule type" value="Genomic_DNA"/>
</dbReference>
<proteinExistence type="predicted"/>
<gene>
    <name evidence="1" type="ORF">CQA01_47360</name>
</gene>
<name>A0A512CJ08_9BACT</name>
<dbReference type="Pfam" id="PF10043">
    <property type="entry name" value="DUF2279"/>
    <property type="match status" value="1"/>
</dbReference>
<sequence length="302" mass="35056">MKIICLIGLLIFASLRTVAQQEYINSYPDSIDKKRLNTAIGIEVGSYLAGLSFLNYIWYKDHERVPFHFYDDSKGYLQMDKFGHAFGAYRESASAYYALRNAGVGKRKALIYGGPIGLIFQTPIEVFDGMYEGWGFSWSDMIANTFGSALFVIQEAAFDEQVFLMKFSYSPSIYPNYHTHLGESHLERFFLDYNAHTYWFSGNLKKLTGSEKIPSWINIAFGYSANGMIYEFENPKYYQGEPFPDLERYRQYILSLDIDFTKIHTNKKWVKMVFKSINLIKIPFPAIEINRVDGITFRPIYF</sequence>
<dbReference type="Proteomes" id="UP000321301">
    <property type="component" value="Unassembled WGS sequence"/>
</dbReference>
<dbReference type="AlphaFoldDB" id="A0A512CJ08"/>